<comment type="caution">
    <text evidence="2">The sequence shown here is derived from an EMBL/GenBank/DDBJ whole genome shotgun (WGS) entry which is preliminary data.</text>
</comment>
<dbReference type="EMBL" id="BMJC01000002">
    <property type="protein sequence ID" value="GGA98098.1"/>
    <property type="molecule type" value="Genomic_DNA"/>
</dbReference>
<reference evidence="2" key="1">
    <citation type="journal article" date="2014" name="Int. J. Syst. Evol. Microbiol.">
        <title>Complete genome sequence of Corynebacterium casei LMG S-19264T (=DSM 44701T), isolated from a smear-ripened cheese.</title>
        <authorList>
            <consortium name="US DOE Joint Genome Institute (JGI-PGF)"/>
            <person name="Walter F."/>
            <person name="Albersmeier A."/>
            <person name="Kalinowski J."/>
            <person name="Ruckert C."/>
        </authorList>
    </citation>
    <scope>NUCLEOTIDE SEQUENCE</scope>
    <source>
        <strain evidence="2">CGMCC 1.15448</strain>
    </source>
</reference>
<evidence type="ECO:0000256" key="1">
    <source>
        <dbReference type="SAM" id="SignalP"/>
    </source>
</evidence>
<dbReference type="AlphaFoldDB" id="A0A8J2UCN1"/>
<evidence type="ECO:0000313" key="2">
    <source>
        <dbReference type="EMBL" id="GGA98098.1"/>
    </source>
</evidence>
<organism evidence="2 3">
    <name type="scientific">Puia dinghuensis</name>
    <dbReference type="NCBI Taxonomy" id="1792502"/>
    <lineage>
        <taxon>Bacteria</taxon>
        <taxon>Pseudomonadati</taxon>
        <taxon>Bacteroidota</taxon>
        <taxon>Chitinophagia</taxon>
        <taxon>Chitinophagales</taxon>
        <taxon>Chitinophagaceae</taxon>
        <taxon>Puia</taxon>
    </lineage>
</organism>
<feature type="chain" id="PRO_5035189994" description="PKD domain-containing protein" evidence="1">
    <location>
        <begin position="23"/>
        <end position="263"/>
    </location>
</feature>
<proteinExistence type="predicted"/>
<keyword evidence="3" id="KW-1185">Reference proteome</keyword>
<dbReference type="Proteomes" id="UP000607559">
    <property type="component" value="Unassembled WGS sequence"/>
</dbReference>
<feature type="signal peptide" evidence="1">
    <location>
        <begin position="1"/>
        <end position="22"/>
    </location>
</feature>
<accession>A0A8J2UCN1</accession>
<sequence>MKFTPRRVLFSCLFIFSLIACSKHSNPDVVTYSYTGTRTGTVVFSHNSLQKGQPLVVSLSGGSSASIKWTVDANPATVHIEPSKGQATILFARPGSFRVTATSVGADNSVQDSSWKVIHVCDTVYQPVPTPDTTSLAGDQITITPSVDSIGNLLLLAQTKNSYGCSSSLVWGLSVGPNGEGGIGMNFYEVISNGTGTCNGVQNPASVYLFPGATGKWANGTYPMTAWMNGITYSGTLTITNTSYSFSWSYSSGVLISPLQINK</sequence>
<reference evidence="2" key="2">
    <citation type="submission" date="2020-09" db="EMBL/GenBank/DDBJ databases">
        <authorList>
            <person name="Sun Q."/>
            <person name="Zhou Y."/>
        </authorList>
    </citation>
    <scope>NUCLEOTIDE SEQUENCE</scope>
    <source>
        <strain evidence="2">CGMCC 1.15448</strain>
    </source>
</reference>
<keyword evidence="1" id="KW-0732">Signal</keyword>
<evidence type="ECO:0008006" key="4">
    <source>
        <dbReference type="Google" id="ProtNLM"/>
    </source>
</evidence>
<dbReference type="PROSITE" id="PS51257">
    <property type="entry name" value="PROKAR_LIPOPROTEIN"/>
    <property type="match status" value="1"/>
</dbReference>
<protein>
    <recommendedName>
        <fullName evidence="4">PKD domain-containing protein</fullName>
    </recommendedName>
</protein>
<evidence type="ECO:0000313" key="3">
    <source>
        <dbReference type="Proteomes" id="UP000607559"/>
    </source>
</evidence>
<gene>
    <name evidence="2" type="ORF">GCM10011511_21750</name>
</gene>
<name>A0A8J2UCN1_9BACT</name>
<dbReference type="RefSeq" id="WP_188931393.1">
    <property type="nucleotide sequence ID" value="NZ_BMJC01000002.1"/>
</dbReference>